<sequence>MCALPWVGWLSSDCLGQVLRRGAHVSCGEGHQPQASREQLREVLSSQLQLVRCVRAAGGCNEVGTEDAAREALAKLKLLLHSHDEEGLGPLCQQQFCLEPKLSATALLGPFGKPVQE</sequence>
<feature type="non-terminal residue" evidence="1">
    <location>
        <position position="117"/>
    </location>
</feature>
<reference evidence="1 2" key="1">
    <citation type="submission" date="2020-02" db="EMBL/GenBank/DDBJ databases">
        <title>Draft genome sequence of Haematococcus lacustris strain NIES-144.</title>
        <authorList>
            <person name="Morimoto D."/>
            <person name="Nakagawa S."/>
            <person name="Yoshida T."/>
            <person name="Sawayama S."/>
        </authorList>
    </citation>
    <scope>NUCLEOTIDE SEQUENCE [LARGE SCALE GENOMIC DNA]</scope>
    <source>
        <strain evidence="1 2">NIES-144</strain>
    </source>
</reference>
<protein>
    <submittedName>
        <fullName evidence="1">Uncharacterized protein</fullName>
    </submittedName>
</protein>
<gene>
    <name evidence="1" type="ORF">HaLaN_29725</name>
</gene>
<evidence type="ECO:0000313" key="1">
    <source>
        <dbReference type="EMBL" id="GFH30805.1"/>
    </source>
</evidence>
<feature type="non-terminal residue" evidence="1">
    <location>
        <position position="1"/>
    </location>
</feature>
<dbReference type="EMBL" id="BLLF01005154">
    <property type="protein sequence ID" value="GFH30805.1"/>
    <property type="molecule type" value="Genomic_DNA"/>
</dbReference>
<name>A0A6A0ADQ4_HAELA</name>
<keyword evidence="2" id="KW-1185">Reference proteome</keyword>
<comment type="caution">
    <text evidence="1">The sequence shown here is derived from an EMBL/GenBank/DDBJ whole genome shotgun (WGS) entry which is preliminary data.</text>
</comment>
<dbReference type="AlphaFoldDB" id="A0A6A0ADQ4"/>
<evidence type="ECO:0000313" key="2">
    <source>
        <dbReference type="Proteomes" id="UP000485058"/>
    </source>
</evidence>
<proteinExistence type="predicted"/>
<organism evidence="1 2">
    <name type="scientific">Haematococcus lacustris</name>
    <name type="common">Green alga</name>
    <name type="synonym">Haematococcus pluvialis</name>
    <dbReference type="NCBI Taxonomy" id="44745"/>
    <lineage>
        <taxon>Eukaryota</taxon>
        <taxon>Viridiplantae</taxon>
        <taxon>Chlorophyta</taxon>
        <taxon>core chlorophytes</taxon>
        <taxon>Chlorophyceae</taxon>
        <taxon>CS clade</taxon>
        <taxon>Chlamydomonadales</taxon>
        <taxon>Haematococcaceae</taxon>
        <taxon>Haematococcus</taxon>
    </lineage>
</organism>
<dbReference type="Proteomes" id="UP000485058">
    <property type="component" value="Unassembled WGS sequence"/>
</dbReference>
<accession>A0A6A0ADQ4</accession>